<evidence type="ECO:0000256" key="1">
    <source>
        <dbReference type="SAM" id="Phobius"/>
    </source>
</evidence>
<dbReference type="AlphaFoldDB" id="A0AA41KG95"/>
<protein>
    <submittedName>
        <fullName evidence="2">Uncharacterized protein</fullName>
    </submittedName>
</protein>
<evidence type="ECO:0000313" key="2">
    <source>
        <dbReference type="EMBL" id="MBV0902862.1"/>
    </source>
</evidence>
<feature type="transmembrane region" description="Helical" evidence="1">
    <location>
        <begin position="6"/>
        <end position="29"/>
    </location>
</feature>
<organism evidence="2 3">
    <name type="scientific">Haloarcula salina</name>
    <dbReference type="NCBI Taxonomy" id="1429914"/>
    <lineage>
        <taxon>Archaea</taxon>
        <taxon>Methanobacteriati</taxon>
        <taxon>Methanobacteriota</taxon>
        <taxon>Stenosarchaea group</taxon>
        <taxon>Halobacteria</taxon>
        <taxon>Halobacteriales</taxon>
        <taxon>Haloarculaceae</taxon>
        <taxon>Haloarcula</taxon>
    </lineage>
</organism>
<dbReference type="RefSeq" id="WP_174242988.1">
    <property type="nucleotide sequence ID" value="NZ_JAHQXE010000004.1"/>
</dbReference>
<keyword evidence="3" id="KW-1185">Reference proteome</keyword>
<keyword evidence="1" id="KW-1133">Transmembrane helix</keyword>
<gene>
    <name evidence="2" type="ORF">KTS37_13795</name>
</gene>
<sequence>MPTLTGLAYLVAMTLLFGLWIYGAVSLYFDLRHRFLPRLLGWLRERRNTDRRQLV</sequence>
<evidence type="ECO:0000313" key="3">
    <source>
        <dbReference type="Proteomes" id="UP001166304"/>
    </source>
</evidence>
<name>A0AA41KG95_9EURY</name>
<accession>A0AA41KG95</accession>
<dbReference type="EMBL" id="JAHQXE010000004">
    <property type="protein sequence ID" value="MBV0902862.1"/>
    <property type="molecule type" value="Genomic_DNA"/>
</dbReference>
<dbReference type="InterPro" id="IPR058318">
    <property type="entry name" value="DUF8005"/>
</dbReference>
<reference evidence="2" key="1">
    <citation type="submission" date="2021-06" db="EMBL/GenBank/DDBJ databases">
        <title>New haloarchaea isolates fom saline soil.</title>
        <authorList>
            <person name="Duran-Viseras A."/>
            <person name="Sanchez-Porro C.S."/>
            <person name="Ventosa A."/>
        </authorList>
    </citation>
    <scope>NUCLEOTIDE SEQUENCE</scope>
    <source>
        <strain evidence="2">JCM 18369</strain>
    </source>
</reference>
<proteinExistence type="predicted"/>
<dbReference type="Pfam" id="PF26027">
    <property type="entry name" value="DUF8005"/>
    <property type="match status" value="1"/>
</dbReference>
<keyword evidence="1" id="KW-0472">Membrane</keyword>
<keyword evidence="1" id="KW-0812">Transmembrane</keyword>
<comment type="caution">
    <text evidence="2">The sequence shown here is derived from an EMBL/GenBank/DDBJ whole genome shotgun (WGS) entry which is preliminary data.</text>
</comment>
<dbReference type="Proteomes" id="UP001166304">
    <property type="component" value="Unassembled WGS sequence"/>
</dbReference>